<evidence type="ECO:0000313" key="1">
    <source>
        <dbReference type="EMBL" id="WOK04922.1"/>
    </source>
</evidence>
<evidence type="ECO:0000313" key="2">
    <source>
        <dbReference type="Proteomes" id="UP001302349"/>
    </source>
</evidence>
<proteinExistence type="predicted"/>
<dbReference type="EMBL" id="CP136051">
    <property type="protein sequence ID" value="WOK04922.1"/>
    <property type="molecule type" value="Genomic_DNA"/>
</dbReference>
<name>A0ABZ0IIQ3_9BACT</name>
<gene>
    <name evidence="1" type="ORF">RT717_17710</name>
</gene>
<protein>
    <submittedName>
        <fullName evidence="1">Uncharacterized protein</fullName>
    </submittedName>
</protein>
<keyword evidence="2" id="KW-1185">Reference proteome</keyword>
<dbReference type="RefSeq" id="WP_317487719.1">
    <property type="nucleotide sequence ID" value="NZ_CP136051.1"/>
</dbReference>
<organism evidence="1 2">
    <name type="scientific">Imperialibacter roseus</name>
    <dbReference type="NCBI Taxonomy" id="1324217"/>
    <lineage>
        <taxon>Bacteria</taxon>
        <taxon>Pseudomonadati</taxon>
        <taxon>Bacteroidota</taxon>
        <taxon>Cytophagia</taxon>
        <taxon>Cytophagales</taxon>
        <taxon>Flammeovirgaceae</taxon>
        <taxon>Imperialibacter</taxon>
    </lineage>
</organism>
<reference evidence="1 2" key="1">
    <citation type="journal article" date="2023" name="Microbiol. Resour. Announc.">
        <title>Complete Genome Sequence of Imperialibacter roseus strain P4T.</title>
        <authorList>
            <person name="Tizabi D.R."/>
            <person name="Bachvaroff T."/>
            <person name="Hill R.T."/>
        </authorList>
    </citation>
    <scope>NUCLEOTIDE SEQUENCE [LARGE SCALE GENOMIC DNA]</scope>
    <source>
        <strain evidence="1 2">P4T</strain>
    </source>
</reference>
<sequence length="126" mass="14460">MFGLTKRIPIYIRIFRDKIEAKRLDNSQRVALLTDPPISNNRLLLANYDSLLTDLRVIVNMLNRSMLVNKYKFIFQLVDDDLTDVSQIEKMCLNDAGLACGANWVYILDHSEELGDAELSKILTAR</sequence>
<accession>A0ABZ0IIQ3</accession>
<dbReference type="Proteomes" id="UP001302349">
    <property type="component" value="Chromosome"/>
</dbReference>